<evidence type="ECO:0000313" key="1">
    <source>
        <dbReference type="EMBL" id="CAJ2651201.1"/>
    </source>
</evidence>
<dbReference type="Proteomes" id="UP001177021">
    <property type="component" value="Unassembled WGS sequence"/>
</dbReference>
<accession>A0ACB0K3U5</accession>
<dbReference type="EMBL" id="CASHSV030000121">
    <property type="protein sequence ID" value="CAJ2651201.1"/>
    <property type="molecule type" value="Genomic_DNA"/>
</dbReference>
<keyword evidence="2" id="KW-1185">Reference proteome</keyword>
<sequence length="1975" mass="225859">MDFNSDDFMDKLREALRNVDMRDERWRPRRGEPRPNVDEFKITELPEFNGSADPEVYLEWERKIDRMFDFKDLDDEKRCKYAILKLSKSASLWYEGLKARRTRDGKEKIHSWESLKRKLRKRYVPSNHRLNLYKKIADLVQGKMSVTEYIDEFENLCLMGEVEENEEQRMSRFLRGLNKNIAFAVELCNYTDFTTLCTLCLKIENQNKSRYNAGSSSGWSKGGVSGSANPAPNTKPMVNQPKQSEAAPKQPIATAKETNLSKVRCFKCQGFGHFARACPNQRVVTLREAISMRDELMKEEEESGGNIESDGVEIVEDDDDEVEVYGPPIYDTLMLRTLQVKAVPVEGDQRNQIFYTKGQVKDKWCSIIVDGGSCTNAASTEMVSKLGLLTTKHPKPYALHWLDNGSSINVTRQTRVGLTMGSYVDEILCDVVPMDASHILLGRPWQFDRDVTHRGRSNEHELNFNGKRIVLKPMASNEVRSMITKRGKKPSLTMFATENEVKDAIDNGELVYMLVAKNAKQDDVETPLKQQLEAVLGEYEDVFPSELPNGLPPIRGIEHQIDLIPGVPLPNKAAYRCNSEETKELQRQIEELISMGYVRESMSPCAVPTLLVPKKDGSWRMCIDSRAVNNITIKYRFPIPRLDDMLDELHGSVIFSKIDLRSGYHQIRMREGDEWKTAFKTKHGLYEWLVMPFGLTNAPSTFMRLMNEVLKPFLGKFVVVYLDDILVYSKSIEEHFTHLKQIFETLRAQKLYGKKEKCDFLVESVVFLGYVVSKDGVSVDQTKVDAIKTWPSPTTVSEVRSFLGLASFYRRFIQNFSTIASPMTECLKKGAFGWNEQAQKAFELIKLKLCEAPVLALPDFTQPFEVECDASGVGIGAVLIQNKRPIAYFSEKLGGARLNYCTYDKEFYAIVRALDHWNHYLRSNHFILHSDHESLKYINGQQKLSPRHAKWVEFLQSFNFSSKYKDGKSNVVADALSRRYALISILETRLLGFETLKDYYKEDVDFGEIYSNCENGAFGKYIVQDGFLFKENQLCIPRHSIRELLVREAHGGGLAGHFGITKTLEILKEHFHWPKMLGDVQKVISKCVTCHMAKSSFKPGAYTPLPTPSGPWMDVSMDFIVALPRTQRGKDAIMVVVDRFSKMAHFVACHKTDDASNVADLYFREIVRLHEVPKTIVSDRDSKFLSYFWNTLWRKLGTKLLFSTSHHPQTDGQTEVTNRTLGTLLRGLVSKTQKDWDLKLAHAEFAYNRSPTYATNHSPFEVVYGVNPYLPLDLIVMPKEELVHPDAEAKLKAMIKLHKQVQERIKAVNEVYKQRSKNKKPKLFNEGDLVWVHLRKERFPSKRKNKLMPRADGPFKVISKINDNAYKIDLPGEYGVHATFNVGDLSPYLDDDGIQELRSIPFKGGGDGTKIDQEELKINTSDIQREVNGVGTVWNPHQGLSLITCLTLLISLLFSLKPNKQTPKTLNRIRLIRVVPSTFVIGCLLPLPHPDSYHYGRLVISSKSPSIPMLLEEYHSTPSGGHSGFLRTYRRLAETLYWVGMQKCVRNFVRACDICQRQKYSATTPDGLLQPLPIPNAIWEDLSLDFITGLPKSKGYDAVLVVVDRLSKYNHFILLKHPYTAKSIAELFVKEVVRLHGIPTSLISDRDPIFVSHFWMELFKMQGTKLKMSSSYHPETDGQTEVINRCLESYLRCFASDQPKSWTHWIPWAEYWYNSTYHVSIGKTPFEAVYGRSPPNLLRFLSNETKVAAVAMELSDRDEALQQLKLHLLKAQEQMASYANKKRRDLSFEIGEWVFLKLRPHRQHSVVRRINQKLAARFYGPFKIIARVGPVAYQLQLPAQSKIHSVFHVSLLKKAVGDYHVQGELPKDLEVSDDITVYPEAVVGSRLTVKEGVTVKQSLIKWKDKSMDDVTWEDNDFMKGQFPDFGLEDKALVEEEGVDRNVDQVEVGLEIGPKPRVWRVYQRKRGKGNVNNDVA</sequence>
<proteinExistence type="predicted"/>
<organism evidence="1 2">
    <name type="scientific">Trifolium pratense</name>
    <name type="common">Red clover</name>
    <dbReference type="NCBI Taxonomy" id="57577"/>
    <lineage>
        <taxon>Eukaryota</taxon>
        <taxon>Viridiplantae</taxon>
        <taxon>Streptophyta</taxon>
        <taxon>Embryophyta</taxon>
        <taxon>Tracheophyta</taxon>
        <taxon>Spermatophyta</taxon>
        <taxon>Magnoliopsida</taxon>
        <taxon>eudicotyledons</taxon>
        <taxon>Gunneridae</taxon>
        <taxon>Pentapetalae</taxon>
        <taxon>rosids</taxon>
        <taxon>fabids</taxon>
        <taxon>Fabales</taxon>
        <taxon>Fabaceae</taxon>
        <taxon>Papilionoideae</taxon>
        <taxon>50 kb inversion clade</taxon>
        <taxon>NPAAA clade</taxon>
        <taxon>Hologalegina</taxon>
        <taxon>IRL clade</taxon>
        <taxon>Trifolieae</taxon>
        <taxon>Trifolium</taxon>
    </lineage>
</organism>
<gene>
    <name evidence="1" type="ORF">MILVUS5_LOCUS18884</name>
</gene>
<name>A0ACB0K3U5_TRIPR</name>
<comment type="caution">
    <text evidence="1">The sequence shown here is derived from an EMBL/GenBank/DDBJ whole genome shotgun (WGS) entry which is preliminary data.</text>
</comment>
<evidence type="ECO:0000313" key="2">
    <source>
        <dbReference type="Proteomes" id="UP001177021"/>
    </source>
</evidence>
<reference evidence="1" key="1">
    <citation type="submission" date="2023-10" db="EMBL/GenBank/DDBJ databases">
        <authorList>
            <person name="Rodriguez Cubillos JULIANA M."/>
            <person name="De Vega J."/>
        </authorList>
    </citation>
    <scope>NUCLEOTIDE SEQUENCE</scope>
</reference>
<protein>
    <submittedName>
        <fullName evidence="1">Uncharacterized protein</fullName>
    </submittedName>
</protein>